<keyword evidence="4" id="KW-0862">Zinc</keyword>
<protein>
    <recommendedName>
        <fullName evidence="7">C2H2-type domain-containing protein</fullName>
    </recommendedName>
</protein>
<dbReference type="InterPro" id="IPR036236">
    <property type="entry name" value="Znf_C2H2_sf"/>
</dbReference>
<dbReference type="PROSITE" id="PS00028">
    <property type="entry name" value="ZINC_FINGER_C2H2_1"/>
    <property type="match status" value="2"/>
</dbReference>
<keyword evidence="1" id="KW-0479">Metal-binding</keyword>
<feature type="non-terminal residue" evidence="8">
    <location>
        <position position="199"/>
    </location>
</feature>
<dbReference type="PROSITE" id="PS50157">
    <property type="entry name" value="ZINC_FINGER_C2H2_2"/>
    <property type="match status" value="2"/>
</dbReference>
<evidence type="ECO:0000256" key="1">
    <source>
        <dbReference type="ARBA" id="ARBA00022723"/>
    </source>
</evidence>
<dbReference type="FunFam" id="3.30.160.60:FF:000100">
    <property type="entry name" value="Zinc finger 45-like"/>
    <property type="match status" value="1"/>
</dbReference>
<sequence length="199" mass="22356">HTGEKPYVCSIKNCGKRFTEYSSLYKHHMVHNTQKRYYCSQCGRFYRQLSTLAVHQRTVHGLMETVDEGLIETVEISRERTLQINEMHLEQVLSEEEKIEEENSHQSSAAATAAHTLSLLVKKEEEPQVLSSSLLSSGLSIEENCIRNCIEVSSFIAGEHCEAIMHEDRGTQIANLELDNSGNGSILVLTDPSHLAALQ</sequence>
<dbReference type="GO" id="GO:0000978">
    <property type="term" value="F:RNA polymerase II cis-regulatory region sequence-specific DNA binding"/>
    <property type="evidence" value="ECO:0007669"/>
    <property type="project" value="TreeGrafter"/>
</dbReference>
<dbReference type="PANTHER" id="PTHR23235">
    <property type="entry name" value="KRUEPPEL-LIKE TRANSCRIPTION FACTOR"/>
    <property type="match status" value="1"/>
</dbReference>
<dbReference type="Pfam" id="PF00096">
    <property type="entry name" value="zf-C2H2"/>
    <property type="match status" value="2"/>
</dbReference>
<keyword evidence="3 6" id="KW-0863">Zinc-finger</keyword>
<dbReference type="SMART" id="SM00355">
    <property type="entry name" value="ZnF_C2H2"/>
    <property type="match status" value="2"/>
</dbReference>
<dbReference type="FunFam" id="3.30.160.60:FF:000125">
    <property type="entry name" value="Putative zinc finger protein 143"/>
    <property type="match status" value="1"/>
</dbReference>
<dbReference type="SUPFAM" id="SSF57667">
    <property type="entry name" value="beta-beta-alpha zinc fingers"/>
    <property type="match status" value="1"/>
</dbReference>
<dbReference type="InterPro" id="IPR013087">
    <property type="entry name" value="Znf_C2H2_type"/>
</dbReference>
<dbReference type="Proteomes" id="UP001497623">
    <property type="component" value="Unassembled WGS sequence"/>
</dbReference>
<gene>
    <name evidence="8" type="ORF">MNOR_LOCUS32995</name>
</gene>
<feature type="domain" description="C2H2-type" evidence="7">
    <location>
        <begin position="37"/>
        <end position="60"/>
    </location>
</feature>
<evidence type="ECO:0000313" key="8">
    <source>
        <dbReference type="EMBL" id="CAL4163572.1"/>
    </source>
</evidence>
<evidence type="ECO:0000256" key="6">
    <source>
        <dbReference type="PROSITE-ProRule" id="PRU00042"/>
    </source>
</evidence>
<dbReference type="GO" id="GO:0000981">
    <property type="term" value="F:DNA-binding transcription factor activity, RNA polymerase II-specific"/>
    <property type="evidence" value="ECO:0007669"/>
    <property type="project" value="TreeGrafter"/>
</dbReference>
<reference evidence="8 9" key="1">
    <citation type="submission" date="2024-05" db="EMBL/GenBank/DDBJ databases">
        <authorList>
            <person name="Wallberg A."/>
        </authorList>
    </citation>
    <scope>NUCLEOTIDE SEQUENCE [LARGE SCALE GENOMIC DNA]</scope>
</reference>
<dbReference type="AlphaFoldDB" id="A0AAV2S9T5"/>
<evidence type="ECO:0000256" key="4">
    <source>
        <dbReference type="ARBA" id="ARBA00022833"/>
    </source>
</evidence>
<evidence type="ECO:0000313" key="9">
    <source>
        <dbReference type="Proteomes" id="UP001497623"/>
    </source>
</evidence>
<keyword evidence="2" id="KW-0677">Repeat</keyword>
<evidence type="ECO:0000256" key="5">
    <source>
        <dbReference type="ARBA" id="ARBA00023242"/>
    </source>
</evidence>
<feature type="domain" description="C2H2-type" evidence="7">
    <location>
        <begin position="7"/>
        <end position="36"/>
    </location>
</feature>
<dbReference type="GO" id="GO:0008270">
    <property type="term" value="F:zinc ion binding"/>
    <property type="evidence" value="ECO:0007669"/>
    <property type="project" value="UniProtKB-KW"/>
</dbReference>
<name>A0AAV2S9T5_MEGNR</name>
<organism evidence="8 9">
    <name type="scientific">Meganyctiphanes norvegica</name>
    <name type="common">Northern krill</name>
    <name type="synonym">Thysanopoda norvegica</name>
    <dbReference type="NCBI Taxonomy" id="48144"/>
    <lineage>
        <taxon>Eukaryota</taxon>
        <taxon>Metazoa</taxon>
        <taxon>Ecdysozoa</taxon>
        <taxon>Arthropoda</taxon>
        <taxon>Crustacea</taxon>
        <taxon>Multicrustacea</taxon>
        <taxon>Malacostraca</taxon>
        <taxon>Eumalacostraca</taxon>
        <taxon>Eucarida</taxon>
        <taxon>Euphausiacea</taxon>
        <taxon>Euphausiidae</taxon>
        <taxon>Meganyctiphanes</taxon>
    </lineage>
</organism>
<dbReference type="EMBL" id="CAXKWB010046262">
    <property type="protein sequence ID" value="CAL4163572.1"/>
    <property type="molecule type" value="Genomic_DNA"/>
</dbReference>
<proteinExistence type="predicted"/>
<comment type="caution">
    <text evidence="8">The sequence shown here is derived from an EMBL/GenBank/DDBJ whole genome shotgun (WGS) entry which is preliminary data.</text>
</comment>
<evidence type="ECO:0000256" key="3">
    <source>
        <dbReference type="ARBA" id="ARBA00022771"/>
    </source>
</evidence>
<accession>A0AAV2S9T5</accession>
<keyword evidence="5" id="KW-0539">Nucleus</keyword>
<feature type="non-terminal residue" evidence="8">
    <location>
        <position position="1"/>
    </location>
</feature>
<dbReference type="Gene3D" id="3.30.160.60">
    <property type="entry name" value="Classic Zinc Finger"/>
    <property type="match status" value="2"/>
</dbReference>
<evidence type="ECO:0000256" key="2">
    <source>
        <dbReference type="ARBA" id="ARBA00022737"/>
    </source>
</evidence>
<dbReference type="PANTHER" id="PTHR23235:SF142">
    <property type="entry name" value="ZINC FINGER PROTEIN 384"/>
    <property type="match status" value="1"/>
</dbReference>
<evidence type="ECO:0000259" key="7">
    <source>
        <dbReference type="PROSITE" id="PS50157"/>
    </source>
</evidence>
<keyword evidence="9" id="KW-1185">Reference proteome</keyword>